<evidence type="ECO:0000256" key="1">
    <source>
        <dbReference type="SAM" id="Phobius"/>
    </source>
</evidence>
<dbReference type="EMBL" id="CP007585">
    <property type="protein sequence ID" value="AJC50059.1"/>
    <property type="molecule type" value="Genomic_DNA"/>
</dbReference>
<proteinExistence type="predicted"/>
<feature type="transmembrane region" description="Helical" evidence="1">
    <location>
        <begin position="99"/>
        <end position="119"/>
    </location>
</feature>
<dbReference type="HOGENOM" id="CLU_153171_0_0_14"/>
<dbReference type="Proteomes" id="UP000031129">
    <property type="component" value="Chromosome"/>
</dbReference>
<keyword evidence="1" id="KW-0812">Transmembrane</keyword>
<name>A0A0A8E7Y8_MESFC</name>
<organism evidence="2 3">
    <name type="scientific">Mesomycoplasma flocculare ATCC 27399</name>
    <dbReference type="NCBI Taxonomy" id="743971"/>
    <lineage>
        <taxon>Bacteria</taxon>
        <taxon>Bacillati</taxon>
        <taxon>Mycoplasmatota</taxon>
        <taxon>Mycoplasmoidales</taxon>
        <taxon>Metamycoplasmataceae</taxon>
        <taxon>Mesomycoplasma</taxon>
    </lineage>
</organism>
<feature type="transmembrane region" description="Helical" evidence="1">
    <location>
        <begin position="74"/>
        <end position="93"/>
    </location>
</feature>
<evidence type="ECO:0000313" key="3">
    <source>
        <dbReference type="Proteomes" id="UP000031129"/>
    </source>
</evidence>
<feature type="transmembrane region" description="Helical" evidence="1">
    <location>
        <begin position="12"/>
        <end position="29"/>
    </location>
</feature>
<reference evidence="2 3" key="1">
    <citation type="journal article" date="2015" name="Genome Announc.">
        <title>Complete Genome Sequence of Mycoplasma flocculare Strain Ms42T (ATCC 27399T).</title>
        <authorList>
            <person name="Calcutt M.J."/>
            <person name="Foecking M.F."/>
            <person name="Heidari M.B."/>
            <person name="McIntosh M.A."/>
        </authorList>
    </citation>
    <scope>NUCLEOTIDE SEQUENCE [LARGE SCALE GENOMIC DNA]</scope>
    <source>
        <strain evidence="3">ATCC 27399</strain>
    </source>
</reference>
<dbReference type="STRING" id="743971.MYF_02840"/>
<keyword evidence="3" id="KW-1185">Reference proteome</keyword>
<sequence length="140" mass="16564">MYKKITKIPDFLFVLITIILPISLIYAFFSPDFYKKTLVSFWILFLIASLNFVVCFCVSLVWTKLKVVSFSFIFYYPVILFSLTVLLLTYPLNYSENLLILRVFLLFLSVLLIIPSLMVKKKVMKIINKSKFKQQQFLNF</sequence>
<dbReference type="KEGG" id="mfq:MYF_02840"/>
<keyword evidence="1" id="KW-0472">Membrane</keyword>
<keyword evidence="1" id="KW-1133">Transmembrane helix</keyword>
<gene>
    <name evidence="2" type="ORF">MYF_02840</name>
</gene>
<feature type="transmembrane region" description="Helical" evidence="1">
    <location>
        <begin position="41"/>
        <end position="62"/>
    </location>
</feature>
<evidence type="ECO:0000313" key="2">
    <source>
        <dbReference type="EMBL" id="AJC50059.1"/>
    </source>
</evidence>
<dbReference type="NCBIfam" id="NF046002">
    <property type="entry name" value="MAG3450_fam"/>
    <property type="match status" value="1"/>
</dbReference>
<dbReference type="AlphaFoldDB" id="A0A0A8E7Y8"/>
<protein>
    <submittedName>
        <fullName evidence="2">Uncharacterized protein</fullName>
    </submittedName>
</protein>
<accession>A0A0A8E7Y8</accession>